<dbReference type="EMBL" id="CP027806">
    <property type="protein sequence ID" value="AXJ01947.1"/>
    <property type="molecule type" value="Genomic_DNA"/>
</dbReference>
<keyword evidence="7 15" id="KW-0328">Glycosyltransferase</keyword>
<dbReference type="EC" id="2.4.2.8" evidence="5 15"/>
<dbReference type="InterPro" id="IPR029057">
    <property type="entry name" value="PRTase-like"/>
</dbReference>
<dbReference type="InterPro" id="IPR000836">
    <property type="entry name" value="PRTase_dom"/>
</dbReference>
<evidence type="ECO:0000256" key="14">
    <source>
        <dbReference type="ARBA" id="ARBA00049402"/>
    </source>
</evidence>
<dbReference type="CDD" id="cd06223">
    <property type="entry name" value="PRTases_typeI"/>
    <property type="match status" value="1"/>
</dbReference>
<dbReference type="GO" id="GO:0032264">
    <property type="term" value="P:IMP salvage"/>
    <property type="evidence" value="ECO:0007669"/>
    <property type="project" value="UniProtKB-UniPathway"/>
</dbReference>
<feature type="domain" description="Phosphoribosyltransferase" evidence="16">
    <location>
        <begin position="24"/>
        <end position="169"/>
    </location>
</feature>
<dbReference type="GO" id="GO:0000166">
    <property type="term" value="F:nucleotide binding"/>
    <property type="evidence" value="ECO:0007669"/>
    <property type="project" value="UniProtKB-KW"/>
</dbReference>
<accession>A0A345UN95</accession>
<evidence type="ECO:0000256" key="13">
    <source>
        <dbReference type="ARBA" id="ARBA00048811"/>
    </source>
</evidence>
<evidence type="ECO:0000256" key="7">
    <source>
        <dbReference type="ARBA" id="ARBA00022676"/>
    </source>
</evidence>
<dbReference type="InterPro" id="IPR050408">
    <property type="entry name" value="HGPRT"/>
</dbReference>
<evidence type="ECO:0000256" key="3">
    <source>
        <dbReference type="ARBA" id="ARBA00004669"/>
    </source>
</evidence>
<keyword evidence="8 15" id="KW-0808">Transferase</keyword>
<protein>
    <recommendedName>
        <fullName evidence="5 15">Hypoxanthine phosphoribosyltransferase</fullName>
        <ecNumber evidence="5 15">2.4.2.8</ecNumber>
    </recommendedName>
</protein>
<dbReference type="GO" id="GO:0000287">
    <property type="term" value="F:magnesium ion binding"/>
    <property type="evidence" value="ECO:0007669"/>
    <property type="project" value="TreeGrafter"/>
</dbReference>
<evidence type="ECO:0000259" key="16">
    <source>
        <dbReference type="Pfam" id="PF00156"/>
    </source>
</evidence>
<dbReference type="PANTHER" id="PTHR43340">
    <property type="entry name" value="HYPOXANTHINE-GUANINE PHOSPHORIBOSYLTRANSFERASE"/>
    <property type="match status" value="1"/>
</dbReference>
<evidence type="ECO:0000256" key="1">
    <source>
        <dbReference type="ARBA" id="ARBA00001946"/>
    </source>
</evidence>
<keyword evidence="12 15" id="KW-0460">Magnesium</keyword>
<keyword evidence="18" id="KW-1185">Reference proteome</keyword>
<evidence type="ECO:0000313" key="18">
    <source>
        <dbReference type="Proteomes" id="UP000254808"/>
    </source>
</evidence>
<keyword evidence="10 15" id="KW-0660">Purine salvage</keyword>
<keyword evidence="11 15" id="KW-0547">Nucleotide-binding</keyword>
<reference evidence="17 18" key="1">
    <citation type="submission" date="2018-03" db="EMBL/GenBank/DDBJ databases">
        <title>Phenotypic and genomic properties of Cyclonatronum proteinivorum gen. nov., sp. nov., a haloalkaliphilic bacteroidete from soda lakes possessing Na+-translocating rhodopsin.</title>
        <authorList>
            <person name="Toshchakov S.V."/>
            <person name="Korzhenkov A."/>
            <person name="Samarov N.I."/>
            <person name="Kublanov I.V."/>
            <person name="Muntyan M.S."/>
            <person name="Sorokin D.Y."/>
        </authorList>
    </citation>
    <scope>NUCLEOTIDE SEQUENCE [LARGE SCALE GENOMIC DNA]</scope>
    <source>
        <strain evidence="17 18">Omega</strain>
    </source>
</reference>
<dbReference type="NCBIfam" id="TIGR01203">
    <property type="entry name" value="HGPRTase"/>
    <property type="match status" value="1"/>
</dbReference>
<evidence type="ECO:0000256" key="2">
    <source>
        <dbReference type="ARBA" id="ARBA00004496"/>
    </source>
</evidence>
<comment type="catalytic activity">
    <reaction evidence="13">
        <text>GMP + diphosphate = guanine + 5-phospho-alpha-D-ribose 1-diphosphate</text>
        <dbReference type="Rhea" id="RHEA:25424"/>
        <dbReference type="ChEBI" id="CHEBI:16235"/>
        <dbReference type="ChEBI" id="CHEBI:33019"/>
        <dbReference type="ChEBI" id="CHEBI:58017"/>
        <dbReference type="ChEBI" id="CHEBI:58115"/>
        <dbReference type="EC" id="2.4.2.8"/>
    </reaction>
    <physiologicalReaction direction="right-to-left" evidence="13">
        <dbReference type="Rhea" id="RHEA:25426"/>
    </physiologicalReaction>
</comment>
<organism evidence="17 18">
    <name type="scientific">Cyclonatronum proteinivorum</name>
    <dbReference type="NCBI Taxonomy" id="1457365"/>
    <lineage>
        <taxon>Bacteria</taxon>
        <taxon>Pseudomonadati</taxon>
        <taxon>Balneolota</taxon>
        <taxon>Balneolia</taxon>
        <taxon>Balneolales</taxon>
        <taxon>Cyclonatronaceae</taxon>
        <taxon>Cyclonatronum</taxon>
    </lineage>
</organism>
<evidence type="ECO:0000256" key="10">
    <source>
        <dbReference type="ARBA" id="ARBA00022726"/>
    </source>
</evidence>
<keyword evidence="6 15" id="KW-0963">Cytoplasm</keyword>
<gene>
    <name evidence="17" type="ORF">CYPRO_2706</name>
</gene>
<evidence type="ECO:0000313" key="17">
    <source>
        <dbReference type="EMBL" id="AXJ01947.1"/>
    </source>
</evidence>
<dbReference type="GO" id="GO:0046100">
    <property type="term" value="P:hypoxanthine metabolic process"/>
    <property type="evidence" value="ECO:0007669"/>
    <property type="project" value="TreeGrafter"/>
</dbReference>
<dbReference type="FunFam" id="3.40.50.2020:FF:000006">
    <property type="entry name" value="Hypoxanthine phosphoribosyltransferase"/>
    <property type="match status" value="1"/>
</dbReference>
<comment type="cofactor">
    <cofactor evidence="1 15">
        <name>Mg(2+)</name>
        <dbReference type="ChEBI" id="CHEBI:18420"/>
    </cofactor>
</comment>
<dbReference type="UniPathway" id="UPA00591">
    <property type="reaction ID" value="UER00648"/>
</dbReference>
<dbReference type="AlphaFoldDB" id="A0A345UN95"/>
<evidence type="ECO:0000256" key="15">
    <source>
        <dbReference type="RuleBase" id="RU364099"/>
    </source>
</evidence>
<dbReference type="Proteomes" id="UP000254808">
    <property type="component" value="Chromosome"/>
</dbReference>
<proteinExistence type="inferred from homology"/>
<dbReference type="InterPro" id="IPR005904">
    <property type="entry name" value="Hxn_phspho_trans"/>
</dbReference>
<dbReference type="GO" id="GO:0006166">
    <property type="term" value="P:purine ribonucleoside salvage"/>
    <property type="evidence" value="ECO:0007669"/>
    <property type="project" value="UniProtKB-KW"/>
</dbReference>
<evidence type="ECO:0000256" key="11">
    <source>
        <dbReference type="ARBA" id="ARBA00022741"/>
    </source>
</evidence>
<comment type="similarity">
    <text evidence="4 15">Belongs to the purine/pyrimidine phosphoribosyltransferase family.</text>
</comment>
<dbReference type="GO" id="GO:0004422">
    <property type="term" value="F:hypoxanthine phosphoribosyltransferase activity"/>
    <property type="evidence" value="ECO:0007669"/>
    <property type="project" value="InterPro"/>
</dbReference>
<dbReference type="SUPFAM" id="SSF53271">
    <property type="entry name" value="PRTase-like"/>
    <property type="match status" value="1"/>
</dbReference>
<comment type="subcellular location">
    <subcellularLocation>
        <location evidence="2 15">Cytoplasm</location>
    </subcellularLocation>
</comment>
<keyword evidence="9 15" id="KW-0479">Metal-binding</keyword>
<evidence type="ECO:0000256" key="6">
    <source>
        <dbReference type="ARBA" id="ARBA00022490"/>
    </source>
</evidence>
<evidence type="ECO:0000256" key="4">
    <source>
        <dbReference type="ARBA" id="ARBA00008391"/>
    </source>
</evidence>
<dbReference type="RefSeq" id="WP_114985090.1">
    <property type="nucleotide sequence ID" value="NZ_CP027806.1"/>
</dbReference>
<evidence type="ECO:0000256" key="9">
    <source>
        <dbReference type="ARBA" id="ARBA00022723"/>
    </source>
</evidence>
<dbReference type="GO" id="GO:0006178">
    <property type="term" value="P:guanine salvage"/>
    <property type="evidence" value="ECO:0007669"/>
    <property type="project" value="TreeGrafter"/>
</dbReference>
<dbReference type="OrthoDB" id="9802824at2"/>
<dbReference type="KEGG" id="cprv:CYPRO_2706"/>
<dbReference type="GO" id="GO:0005829">
    <property type="term" value="C:cytosol"/>
    <property type="evidence" value="ECO:0007669"/>
    <property type="project" value="TreeGrafter"/>
</dbReference>
<dbReference type="GO" id="GO:0052657">
    <property type="term" value="F:guanine phosphoribosyltransferase activity"/>
    <property type="evidence" value="ECO:0007669"/>
    <property type="project" value="UniProtKB-ARBA"/>
</dbReference>
<dbReference type="Gene3D" id="3.40.50.2020">
    <property type="match status" value="1"/>
</dbReference>
<dbReference type="GO" id="GO:0032263">
    <property type="term" value="P:GMP salvage"/>
    <property type="evidence" value="ECO:0007669"/>
    <property type="project" value="TreeGrafter"/>
</dbReference>
<comment type="catalytic activity">
    <reaction evidence="14">
        <text>IMP + diphosphate = hypoxanthine + 5-phospho-alpha-D-ribose 1-diphosphate</text>
        <dbReference type="Rhea" id="RHEA:17973"/>
        <dbReference type="ChEBI" id="CHEBI:17368"/>
        <dbReference type="ChEBI" id="CHEBI:33019"/>
        <dbReference type="ChEBI" id="CHEBI:58017"/>
        <dbReference type="ChEBI" id="CHEBI:58053"/>
        <dbReference type="EC" id="2.4.2.8"/>
    </reaction>
    <physiologicalReaction direction="right-to-left" evidence="14">
        <dbReference type="Rhea" id="RHEA:17975"/>
    </physiologicalReaction>
</comment>
<dbReference type="PANTHER" id="PTHR43340:SF1">
    <property type="entry name" value="HYPOXANTHINE PHOSPHORIBOSYLTRANSFERASE"/>
    <property type="match status" value="1"/>
</dbReference>
<evidence type="ECO:0000256" key="8">
    <source>
        <dbReference type="ARBA" id="ARBA00022679"/>
    </source>
</evidence>
<evidence type="ECO:0000256" key="12">
    <source>
        <dbReference type="ARBA" id="ARBA00022842"/>
    </source>
</evidence>
<evidence type="ECO:0000256" key="5">
    <source>
        <dbReference type="ARBA" id="ARBA00011895"/>
    </source>
</evidence>
<sequence length="190" mass="21685">MSFHKPEEVLCNGERFKVMIPEQELQKRIAEIGAQIDRDYEGKKPILIGVLNGAFIFLADLMRYITIPCEMDFYKLSSYGDAKVSSGLVQQRKDVDANLTGRHVILVEDIIDTGLSASYITNIVEQKKPASVEWVTLLKKSEALKYHLDIKYVCFEIPTLFVLGYGLDYAQEGRNLAQIYVIDDEEKQEK</sequence>
<comment type="pathway">
    <text evidence="3 15">Purine metabolism; IMP biosynthesis via salvage pathway; IMP from hypoxanthine: step 1/1.</text>
</comment>
<dbReference type="Pfam" id="PF00156">
    <property type="entry name" value="Pribosyltran"/>
    <property type="match status" value="1"/>
</dbReference>
<name>A0A345UN95_9BACT</name>